<dbReference type="EMBL" id="CP058649">
    <property type="protein sequence ID" value="QUI22711.1"/>
    <property type="molecule type" value="Genomic_DNA"/>
</dbReference>
<protein>
    <submittedName>
        <fullName evidence="2">DUF2225 domain-containing protein</fullName>
    </submittedName>
</protein>
<dbReference type="Proteomes" id="UP000683246">
    <property type="component" value="Chromosome"/>
</dbReference>
<organism evidence="2 3">
    <name type="scientific">Vallitalea pronyensis</name>
    <dbReference type="NCBI Taxonomy" id="1348613"/>
    <lineage>
        <taxon>Bacteria</taxon>
        <taxon>Bacillati</taxon>
        <taxon>Bacillota</taxon>
        <taxon>Clostridia</taxon>
        <taxon>Lachnospirales</taxon>
        <taxon>Vallitaleaceae</taxon>
        <taxon>Vallitalea</taxon>
    </lineage>
</organism>
<evidence type="ECO:0000313" key="2">
    <source>
        <dbReference type="EMBL" id="QUI22711.1"/>
    </source>
</evidence>
<dbReference type="Pfam" id="PF09986">
    <property type="entry name" value="DUF2225"/>
    <property type="match status" value="1"/>
</dbReference>
<reference evidence="2" key="1">
    <citation type="submission" date="2020-07" db="EMBL/GenBank/DDBJ databases">
        <title>Vallitalea pronyensis genome.</title>
        <authorList>
            <person name="Postec A."/>
        </authorList>
    </citation>
    <scope>NUCLEOTIDE SEQUENCE</scope>
    <source>
        <strain evidence="2">FatNI3</strain>
    </source>
</reference>
<dbReference type="RefSeq" id="WP_212698203.1">
    <property type="nucleotide sequence ID" value="NZ_CP058649.1"/>
</dbReference>
<accession>A0A8J8MJR0</accession>
<dbReference type="AlphaFoldDB" id="A0A8J8MJR0"/>
<dbReference type="KEGG" id="vpy:HZI73_10585"/>
<evidence type="ECO:0000256" key="1">
    <source>
        <dbReference type="SAM" id="Coils"/>
    </source>
</evidence>
<dbReference type="InterPro" id="IPR018708">
    <property type="entry name" value="DUF2225"/>
</dbReference>
<gene>
    <name evidence="2" type="ORF">HZI73_10585</name>
</gene>
<name>A0A8J8MJR0_9FIRM</name>
<feature type="coiled-coil region" evidence="1">
    <location>
        <begin position="258"/>
        <end position="289"/>
    </location>
</feature>
<evidence type="ECO:0000313" key="3">
    <source>
        <dbReference type="Proteomes" id="UP000683246"/>
    </source>
</evidence>
<keyword evidence="3" id="KW-1185">Reference proteome</keyword>
<keyword evidence="1" id="KW-0175">Coiled coil</keyword>
<proteinExistence type="predicted"/>
<sequence length="291" mass="33936">MSNIFSGLDKLGFDVKNIDIYEKKKKVEKKRGNFVIKETPKLKVADILYDRKVMCPVCGEYFVTRSVRAGKSKLLSVDTDLRPKYDIITPYAYDVILCNGCGYTALNRFFKKITPRQSEWIKTHISNHYRGKMYPDEYTFEMAIERYKLALLNAVIKKSKTSEKAYICLKISWLYRSYIEDLVKMSSSDNYKLIETCHKNEYAFIEKAYEGFIGTYENESFPACGMEEITIMYLIGDLARRLGYLTEASKWISRVIITNDANNRLKEKARQVKELIKKAQKEAHNDKQKEA</sequence>